<evidence type="ECO:0000313" key="2">
    <source>
        <dbReference type="EMBL" id="AVZ70891.1"/>
    </source>
</evidence>
<evidence type="ECO:0000256" key="1">
    <source>
        <dbReference type="SAM" id="MobiDB-lite"/>
    </source>
</evidence>
<sequence>MFSLSTASGTVRITAAEPDDTGAVRYTLAGAVSGTVHAVATHHPSQWDEFTAVRVSLGAANSMDEFPAEPLPRVRSGRRAYHGSIMRLLNEPADSEWGWRLTPCGIQDTEDRDAPPKSAHTLETVMRACASNYAARPDLPRLFDVARRRETPKLRAWLAEFIPSDERDMRRSEQQAEQYRQAARQVTAAWWQAARWYAAQPSPLLALVLAPTRESLAHRANYLPQWAEIHDESAQFYRRRLNHDRTMADALRRPRRRSAAPAPTAV</sequence>
<feature type="region of interest" description="Disordered" evidence="1">
    <location>
        <begin position="247"/>
        <end position="266"/>
    </location>
</feature>
<dbReference type="RefSeq" id="WP_108146586.1">
    <property type="nucleotide sequence ID" value="NZ_CP026304.1"/>
</dbReference>
<dbReference type="AlphaFoldDB" id="A0A2R4SVK2"/>
<organism evidence="2 3">
    <name type="scientific">Streptomyces lunaelactis</name>
    <dbReference type="NCBI Taxonomy" id="1535768"/>
    <lineage>
        <taxon>Bacteria</taxon>
        <taxon>Bacillati</taxon>
        <taxon>Actinomycetota</taxon>
        <taxon>Actinomycetes</taxon>
        <taxon>Kitasatosporales</taxon>
        <taxon>Streptomycetaceae</taxon>
        <taxon>Streptomyces</taxon>
    </lineage>
</organism>
<evidence type="ECO:0000313" key="3">
    <source>
        <dbReference type="Proteomes" id="UP000244201"/>
    </source>
</evidence>
<dbReference type="EMBL" id="CP026304">
    <property type="protein sequence ID" value="AVZ70891.1"/>
    <property type="molecule type" value="Genomic_DNA"/>
</dbReference>
<proteinExistence type="predicted"/>
<dbReference type="OrthoDB" id="4182573at2"/>
<gene>
    <name evidence="2" type="ORF">SLUN_00025</name>
</gene>
<name>A0A2R4SVK2_9ACTN</name>
<dbReference type="Proteomes" id="UP000244201">
    <property type="component" value="Chromosome"/>
</dbReference>
<reference evidence="2 3" key="1">
    <citation type="submission" date="2018-01" db="EMBL/GenBank/DDBJ databases">
        <title>Complete genome sequence of Streptomyces lunaelactis MM109T, a Ferroverdin A producer isolated from cave moonmilk deposits.</title>
        <authorList>
            <person name="Naome A."/>
            <person name="Martinet L."/>
            <person name="Maciejewska M."/>
            <person name="Anderssen S."/>
            <person name="Adam D."/>
            <person name="Tenconi E."/>
            <person name="Deflandre B."/>
            <person name="Arguelles-Arias A."/>
            <person name="Calusinska M."/>
            <person name="Copieters W."/>
            <person name="Karim L."/>
            <person name="Hanikenne M."/>
            <person name="Baurain D."/>
            <person name="van Wezel G."/>
            <person name="Smargiasso N."/>
            <person name="de Pauw E."/>
            <person name="Delfosse P."/>
            <person name="Rigali S."/>
        </authorList>
    </citation>
    <scope>NUCLEOTIDE SEQUENCE [LARGE SCALE GENOMIC DNA]</scope>
    <source>
        <strain evidence="2 3">MM109</strain>
    </source>
</reference>
<dbReference type="KEGG" id="slk:SLUN_00025"/>
<keyword evidence="3" id="KW-1185">Reference proteome</keyword>
<dbReference type="GeneID" id="55653689"/>
<protein>
    <submittedName>
        <fullName evidence="2">Uncharacterized protein</fullName>
    </submittedName>
</protein>
<accession>A0A2R4SVK2</accession>